<evidence type="ECO:0000313" key="2">
    <source>
        <dbReference type="Proteomes" id="UP000502035"/>
    </source>
</evidence>
<dbReference type="InterPro" id="IPR012675">
    <property type="entry name" value="Beta-grasp_dom_sf"/>
</dbReference>
<organism evidence="1 2">
    <name type="scientific">Nocardioides piscis</name>
    <dbReference type="NCBI Taxonomy" id="2714938"/>
    <lineage>
        <taxon>Bacteria</taxon>
        <taxon>Bacillati</taxon>
        <taxon>Actinomycetota</taxon>
        <taxon>Actinomycetes</taxon>
        <taxon>Propionibacteriales</taxon>
        <taxon>Nocardioidaceae</taxon>
        <taxon>Nocardioides</taxon>
    </lineage>
</organism>
<evidence type="ECO:0000313" key="1">
    <source>
        <dbReference type="EMBL" id="QIK75207.1"/>
    </source>
</evidence>
<proteinExistence type="predicted"/>
<dbReference type="EMBL" id="CP049866">
    <property type="protein sequence ID" value="QIK75207.1"/>
    <property type="molecule type" value="Genomic_DNA"/>
</dbReference>
<protein>
    <submittedName>
        <fullName evidence="1">MoaD/ThiS family protein</fullName>
    </submittedName>
</protein>
<reference evidence="1 2" key="1">
    <citation type="submission" date="2020-03" db="EMBL/GenBank/DDBJ databases">
        <title>Nocardioides sp. nov., isolated from fish.</title>
        <authorList>
            <person name="Hyun D.-W."/>
            <person name="Bae J.-W."/>
        </authorList>
    </citation>
    <scope>NUCLEOTIDE SEQUENCE [LARGE SCALE GENOMIC DNA]</scope>
    <source>
        <strain evidence="1 2">HDW12A</strain>
    </source>
</reference>
<keyword evidence="2" id="KW-1185">Reference proteome</keyword>
<dbReference type="SUPFAM" id="SSF54285">
    <property type="entry name" value="MoaD/ThiS"/>
    <property type="match status" value="1"/>
</dbReference>
<name>A0A6G7YF18_9ACTN</name>
<sequence>MSAQRGGEVAAETILVRYWAGARAAAGVDQDVFEVAGPVTLAEVVRRVLAAHPAPAVEPTIRACSVLVGDRPVSSRNAADVEVGPGSTVEFLPPFAGG</sequence>
<dbReference type="InterPro" id="IPR003749">
    <property type="entry name" value="ThiS/MoaD-like"/>
</dbReference>
<dbReference type="Gene3D" id="3.10.20.30">
    <property type="match status" value="1"/>
</dbReference>
<dbReference type="RefSeq" id="WP_166316621.1">
    <property type="nucleotide sequence ID" value="NZ_CP049866.1"/>
</dbReference>
<dbReference type="Proteomes" id="UP000502035">
    <property type="component" value="Chromosome"/>
</dbReference>
<dbReference type="InterPro" id="IPR016155">
    <property type="entry name" value="Mopterin_synth/thiamin_S_b"/>
</dbReference>
<accession>A0A6G7YF18</accession>
<dbReference type="AlphaFoldDB" id="A0A6G7YF18"/>
<gene>
    <name evidence="1" type="ORF">G7071_06990</name>
</gene>
<dbReference type="KEGG" id="npi:G7071_06990"/>
<dbReference type="Pfam" id="PF02597">
    <property type="entry name" value="ThiS"/>
    <property type="match status" value="1"/>
</dbReference>
<dbReference type="CDD" id="cd17040">
    <property type="entry name" value="Ubl_MoaD_like"/>
    <property type="match status" value="1"/>
</dbReference>